<comment type="caution">
    <text evidence="2">The sequence shown here is derived from an EMBL/GenBank/DDBJ whole genome shotgun (WGS) entry which is preliminary data.</text>
</comment>
<proteinExistence type="predicted"/>
<keyword evidence="1" id="KW-0732">Signal</keyword>
<dbReference type="Proteomes" id="UP000634134">
    <property type="component" value="Unassembled WGS sequence"/>
</dbReference>
<gene>
    <name evidence="2" type="ORF">IEE83_17545</name>
</gene>
<protein>
    <submittedName>
        <fullName evidence="2">Uncharacterized protein</fullName>
    </submittedName>
</protein>
<organism evidence="2 3">
    <name type="scientific">Dyadobacter subterraneus</name>
    <dbReference type="NCBI Taxonomy" id="2773304"/>
    <lineage>
        <taxon>Bacteria</taxon>
        <taxon>Pseudomonadati</taxon>
        <taxon>Bacteroidota</taxon>
        <taxon>Cytophagia</taxon>
        <taxon>Cytophagales</taxon>
        <taxon>Spirosomataceae</taxon>
        <taxon>Dyadobacter</taxon>
    </lineage>
</organism>
<dbReference type="RefSeq" id="WP_194121810.1">
    <property type="nucleotide sequence ID" value="NZ_JACYGY010000001.1"/>
</dbReference>
<reference evidence="3" key="1">
    <citation type="submission" date="2023-07" db="EMBL/GenBank/DDBJ databases">
        <title>Dyadobacter sp. nov 'subterranea' isolated from contaminted grondwater.</title>
        <authorList>
            <person name="Szabo I."/>
            <person name="Al-Omari J."/>
            <person name="Szerdahelyi S.G."/>
            <person name="Rado J."/>
        </authorList>
    </citation>
    <scope>NUCLEOTIDE SEQUENCE [LARGE SCALE GENOMIC DNA]</scope>
    <source>
        <strain evidence="3">UP-52</strain>
    </source>
</reference>
<name>A0ABR9WDX1_9BACT</name>
<dbReference type="EMBL" id="JACYGY010000001">
    <property type="protein sequence ID" value="MBE9463692.1"/>
    <property type="molecule type" value="Genomic_DNA"/>
</dbReference>
<feature type="chain" id="PRO_5045873489" evidence="1">
    <location>
        <begin position="19"/>
        <end position="84"/>
    </location>
</feature>
<keyword evidence="3" id="KW-1185">Reference proteome</keyword>
<feature type="signal peptide" evidence="1">
    <location>
        <begin position="1"/>
        <end position="18"/>
    </location>
</feature>
<accession>A0ABR9WDX1</accession>
<sequence>MKKVILIICLLATGIVNAKAQTPVIVRRPVGRVVVAPARPVIVSPVRRVIVRPAVVLRPAVTFVRPAARRRVAVVHPLTRCGHL</sequence>
<evidence type="ECO:0000313" key="3">
    <source>
        <dbReference type="Proteomes" id="UP000634134"/>
    </source>
</evidence>
<evidence type="ECO:0000313" key="2">
    <source>
        <dbReference type="EMBL" id="MBE9463692.1"/>
    </source>
</evidence>
<evidence type="ECO:0000256" key="1">
    <source>
        <dbReference type="SAM" id="SignalP"/>
    </source>
</evidence>